<name>A0A9Q1MVA5_9SOLA</name>
<keyword evidence="2" id="KW-1185">Reference proteome</keyword>
<sequence length="153" mass="16918">MRHVSPSTNADAVQHGGNDDVVAAVVLDVANSAEPAAPIEDVTIHTDLIDDDEMDNGGADIVDNGGTEVGMDMALELNDVPVELEEHPGLYAEVNQEMPIMQEEQQGRPSRTIKLHAWHNDYVMPHKILTCCLAFSIRSHDMSTQNERYHYNI</sequence>
<gene>
    <name evidence="1" type="ORF">K7X08_006416</name>
</gene>
<dbReference type="AlphaFoldDB" id="A0A9Q1MVA5"/>
<organism evidence="1 2">
    <name type="scientific">Anisodus acutangulus</name>
    <dbReference type="NCBI Taxonomy" id="402998"/>
    <lineage>
        <taxon>Eukaryota</taxon>
        <taxon>Viridiplantae</taxon>
        <taxon>Streptophyta</taxon>
        <taxon>Embryophyta</taxon>
        <taxon>Tracheophyta</taxon>
        <taxon>Spermatophyta</taxon>
        <taxon>Magnoliopsida</taxon>
        <taxon>eudicotyledons</taxon>
        <taxon>Gunneridae</taxon>
        <taxon>Pentapetalae</taxon>
        <taxon>asterids</taxon>
        <taxon>lamiids</taxon>
        <taxon>Solanales</taxon>
        <taxon>Solanaceae</taxon>
        <taxon>Solanoideae</taxon>
        <taxon>Hyoscyameae</taxon>
        <taxon>Anisodus</taxon>
    </lineage>
</organism>
<protein>
    <submittedName>
        <fullName evidence="1">Uncharacterized protein</fullName>
    </submittedName>
</protein>
<reference evidence="2" key="1">
    <citation type="journal article" date="2023" name="Proc. Natl. Acad. Sci. U.S.A.">
        <title>Genomic and structural basis for evolution of tropane alkaloid biosynthesis.</title>
        <authorList>
            <person name="Wanga Y.-J."/>
            <person name="Taina T."/>
            <person name="Yua J.-Y."/>
            <person name="Lia J."/>
            <person name="Xua B."/>
            <person name="Chenc J."/>
            <person name="D'Auriad J.C."/>
            <person name="Huanga J.-P."/>
            <person name="Huanga S.-X."/>
        </authorList>
    </citation>
    <scope>NUCLEOTIDE SEQUENCE [LARGE SCALE GENOMIC DNA]</scope>
    <source>
        <strain evidence="2">cv. KIB-2019</strain>
    </source>
</reference>
<evidence type="ECO:0000313" key="2">
    <source>
        <dbReference type="Proteomes" id="UP001152561"/>
    </source>
</evidence>
<dbReference type="Proteomes" id="UP001152561">
    <property type="component" value="Unassembled WGS sequence"/>
</dbReference>
<dbReference type="EMBL" id="JAJAGQ010000002">
    <property type="protein sequence ID" value="KAJ8569839.1"/>
    <property type="molecule type" value="Genomic_DNA"/>
</dbReference>
<proteinExistence type="predicted"/>
<accession>A0A9Q1MVA5</accession>
<comment type="caution">
    <text evidence="1">The sequence shown here is derived from an EMBL/GenBank/DDBJ whole genome shotgun (WGS) entry which is preliminary data.</text>
</comment>
<evidence type="ECO:0000313" key="1">
    <source>
        <dbReference type="EMBL" id="KAJ8569839.1"/>
    </source>
</evidence>